<evidence type="ECO:0000256" key="2">
    <source>
        <dbReference type="ARBA" id="ARBA00022448"/>
    </source>
</evidence>
<feature type="transmembrane region" description="Helical" evidence="7">
    <location>
        <begin position="44"/>
        <end position="68"/>
    </location>
</feature>
<feature type="transmembrane region" description="Helical" evidence="7">
    <location>
        <begin position="165"/>
        <end position="184"/>
    </location>
</feature>
<dbReference type="AlphaFoldDB" id="A0A4Q9B434"/>
<dbReference type="PROSITE" id="PS50850">
    <property type="entry name" value="MFS"/>
    <property type="match status" value="1"/>
</dbReference>
<feature type="transmembrane region" description="Helical" evidence="7">
    <location>
        <begin position="140"/>
        <end position="159"/>
    </location>
</feature>
<feature type="transmembrane region" description="Helical" evidence="7">
    <location>
        <begin position="267"/>
        <end position="284"/>
    </location>
</feature>
<dbReference type="PANTHER" id="PTHR23517">
    <property type="entry name" value="RESISTANCE PROTEIN MDTM, PUTATIVE-RELATED-RELATED"/>
    <property type="match status" value="1"/>
</dbReference>
<dbReference type="Gene3D" id="1.20.1250.20">
    <property type="entry name" value="MFS general substrate transporter like domains"/>
    <property type="match status" value="2"/>
</dbReference>
<gene>
    <name evidence="9" type="ORF">ETP66_06385</name>
</gene>
<dbReference type="Pfam" id="PF07690">
    <property type="entry name" value="MFS_1"/>
    <property type="match status" value="2"/>
</dbReference>
<feature type="transmembrane region" description="Helical" evidence="7">
    <location>
        <begin position="334"/>
        <end position="367"/>
    </location>
</feature>
<protein>
    <submittedName>
        <fullName evidence="9">MFS transporter</fullName>
    </submittedName>
</protein>
<feature type="transmembrane region" description="Helical" evidence="7">
    <location>
        <begin position="196"/>
        <end position="214"/>
    </location>
</feature>
<proteinExistence type="predicted"/>
<dbReference type="PROSITE" id="PS00216">
    <property type="entry name" value="SUGAR_TRANSPORT_1"/>
    <property type="match status" value="1"/>
</dbReference>
<dbReference type="RefSeq" id="WP_130841675.1">
    <property type="nucleotide sequence ID" value="NZ_SIJL01000006.1"/>
</dbReference>
<dbReference type="Proteomes" id="UP000292858">
    <property type="component" value="Unassembled WGS sequence"/>
</dbReference>
<evidence type="ECO:0000313" key="10">
    <source>
        <dbReference type="Proteomes" id="UP000292858"/>
    </source>
</evidence>
<keyword evidence="2" id="KW-0813">Transport</keyword>
<evidence type="ECO:0000256" key="3">
    <source>
        <dbReference type="ARBA" id="ARBA00022475"/>
    </source>
</evidence>
<evidence type="ECO:0000256" key="6">
    <source>
        <dbReference type="ARBA" id="ARBA00023136"/>
    </source>
</evidence>
<dbReference type="EMBL" id="SIJL01000006">
    <property type="protein sequence ID" value="TBH20689.1"/>
    <property type="molecule type" value="Genomic_DNA"/>
</dbReference>
<evidence type="ECO:0000256" key="5">
    <source>
        <dbReference type="ARBA" id="ARBA00022989"/>
    </source>
</evidence>
<reference evidence="9 10" key="1">
    <citation type="submission" date="2019-02" db="EMBL/GenBank/DDBJ databases">
        <title>Thermus sp. a novel from hot spring.</title>
        <authorList>
            <person name="Zhao Z."/>
        </authorList>
    </citation>
    <scope>NUCLEOTIDE SEQUENCE [LARGE SCALE GENOMIC DNA]</scope>
    <source>
        <strain evidence="9 10">CFH 72773T</strain>
    </source>
</reference>
<comment type="caution">
    <text evidence="9">The sequence shown here is derived from an EMBL/GenBank/DDBJ whole genome shotgun (WGS) entry which is preliminary data.</text>
</comment>
<evidence type="ECO:0000256" key="7">
    <source>
        <dbReference type="SAM" id="Phobius"/>
    </source>
</evidence>
<dbReference type="GO" id="GO:0022857">
    <property type="term" value="F:transmembrane transporter activity"/>
    <property type="evidence" value="ECO:0007669"/>
    <property type="project" value="InterPro"/>
</dbReference>
<dbReference type="SUPFAM" id="SSF103473">
    <property type="entry name" value="MFS general substrate transporter"/>
    <property type="match status" value="1"/>
</dbReference>
<keyword evidence="5 7" id="KW-1133">Transmembrane helix</keyword>
<comment type="subcellular location">
    <subcellularLocation>
        <location evidence="1">Cell membrane</location>
        <topology evidence="1">Multi-pass membrane protein</topology>
    </subcellularLocation>
</comment>
<dbReference type="InterPro" id="IPR011701">
    <property type="entry name" value="MFS"/>
</dbReference>
<dbReference type="InterPro" id="IPR050171">
    <property type="entry name" value="MFS_Transporters"/>
</dbReference>
<evidence type="ECO:0000259" key="8">
    <source>
        <dbReference type="PROSITE" id="PS50850"/>
    </source>
</evidence>
<evidence type="ECO:0000256" key="1">
    <source>
        <dbReference type="ARBA" id="ARBA00004651"/>
    </source>
</evidence>
<evidence type="ECO:0000313" key="9">
    <source>
        <dbReference type="EMBL" id="TBH20689.1"/>
    </source>
</evidence>
<keyword evidence="10" id="KW-1185">Reference proteome</keyword>
<keyword evidence="3" id="KW-1003">Cell membrane</keyword>
<keyword evidence="4 7" id="KW-0812">Transmembrane</keyword>
<dbReference type="PANTHER" id="PTHR23517:SF3">
    <property type="entry name" value="INTEGRAL MEMBRANE TRANSPORT PROTEIN"/>
    <property type="match status" value="1"/>
</dbReference>
<keyword evidence="6 7" id="KW-0472">Membrane</keyword>
<dbReference type="InterPro" id="IPR036259">
    <property type="entry name" value="MFS_trans_sf"/>
</dbReference>
<sequence length="372" mass="38462">MKGVLPPAFWLLALNNLFVGGMVGLERTVLPLLAAEVYGLQTGVAVGAFIASFGLAKALFNLLAGLLADRMGRRGVLILGWLFGLPVPPLLILAPTWDWVVAANALLGINQALAWSMTVNMMVDLVPPHRRGVAAGVNEFAGYLGVSLLAFLTGLLASTYSLKPIPFYLGVGVALAGLGLALAVPETRRPPAPTPLGWVPGVGLPSLLGLLTNLKDGLAWLLLPLLLSARGLSPAEIGGVAGLYPLAWALGQPLFGPLSDRLGRRPLILGGMALQGLGLLLLGVEPPGAALLAALLLGLGTAMAYPTLIAHVADRAPPEKRATALGQYRFFRDGGYVLGATLAGLGLANPAVVLPLAGLGFLGVVLWVRGRL</sequence>
<dbReference type="InterPro" id="IPR020846">
    <property type="entry name" value="MFS_dom"/>
</dbReference>
<feature type="transmembrane region" description="Helical" evidence="7">
    <location>
        <begin position="290"/>
        <end position="313"/>
    </location>
</feature>
<name>A0A4Q9B434_9DEIN</name>
<feature type="transmembrane region" description="Helical" evidence="7">
    <location>
        <begin position="75"/>
        <end position="93"/>
    </location>
</feature>
<organism evidence="9 10">
    <name type="scientific">Thermus thermamylovorans</name>
    <dbReference type="NCBI Taxonomy" id="2509362"/>
    <lineage>
        <taxon>Bacteria</taxon>
        <taxon>Thermotogati</taxon>
        <taxon>Deinococcota</taxon>
        <taxon>Deinococci</taxon>
        <taxon>Thermales</taxon>
        <taxon>Thermaceae</taxon>
        <taxon>Thermus</taxon>
    </lineage>
</organism>
<dbReference type="InterPro" id="IPR005829">
    <property type="entry name" value="Sugar_transporter_CS"/>
</dbReference>
<accession>A0A4Q9B434</accession>
<evidence type="ECO:0000256" key="4">
    <source>
        <dbReference type="ARBA" id="ARBA00022692"/>
    </source>
</evidence>
<dbReference type="OrthoDB" id="9810492at2"/>
<feature type="domain" description="Major facilitator superfamily (MFS) profile" evidence="8">
    <location>
        <begin position="8"/>
        <end position="372"/>
    </location>
</feature>
<dbReference type="GO" id="GO:0005886">
    <property type="term" value="C:plasma membrane"/>
    <property type="evidence" value="ECO:0007669"/>
    <property type="project" value="UniProtKB-SubCell"/>
</dbReference>